<sequence>MRRKWVRRPITITGVFVGAVILLVTAPLWMAVSALVDLVRGLRRLPTVRLLGFALCWTWLETVGVLAAFGLWLVGQGKRRTAHYALQRWWAARLIGSLRLTCGLRVQVEGVASIPAGPLVAFGRHASLADALVSAWIFGSLADRDPRYVMKKELSYDPCLDVVGRRVPNYFVDRSSVATQREIDGIVAMAQDMSPRDVAVIFPEGTRANDAKRMRALEKIGERSPERAGRLSGLSHMLPPKAAGAAALLDAVPGADVVLMWHVGFEGLDSFKGIFRRLSHAEPDAVVVIEPVNRSTIPEGDAFAEWLDTQWLRLDLRIGERLLDR</sequence>
<dbReference type="SUPFAM" id="SSF69593">
    <property type="entry name" value="Glycerol-3-phosphate (1)-acyltransferase"/>
    <property type="match status" value="1"/>
</dbReference>
<dbReference type="PANTHER" id="PTHR10434">
    <property type="entry name" value="1-ACYL-SN-GLYCEROL-3-PHOSPHATE ACYLTRANSFERASE"/>
    <property type="match status" value="1"/>
</dbReference>
<dbReference type="EMBL" id="CAEZUP010000176">
    <property type="protein sequence ID" value="CAB4628175.1"/>
    <property type="molecule type" value="Genomic_DNA"/>
</dbReference>
<dbReference type="Pfam" id="PF01553">
    <property type="entry name" value="Acyltransferase"/>
    <property type="match status" value="1"/>
</dbReference>
<proteinExistence type="predicted"/>
<organism evidence="5">
    <name type="scientific">freshwater metagenome</name>
    <dbReference type="NCBI Taxonomy" id="449393"/>
    <lineage>
        <taxon>unclassified sequences</taxon>
        <taxon>metagenomes</taxon>
        <taxon>ecological metagenomes</taxon>
    </lineage>
</organism>
<feature type="transmembrane region" description="Helical" evidence="3">
    <location>
        <begin position="50"/>
        <end position="74"/>
    </location>
</feature>
<feature type="transmembrane region" description="Helical" evidence="3">
    <location>
        <begin position="12"/>
        <end position="30"/>
    </location>
</feature>
<accession>A0A6J6IUS1</accession>
<keyword evidence="3" id="KW-1133">Transmembrane helix</keyword>
<evidence type="ECO:0000256" key="3">
    <source>
        <dbReference type="SAM" id="Phobius"/>
    </source>
</evidence>
<dbReference type="GO" id="GO:0006654">
    <property type="term" value="P:phosphatidic acid biosynthetic process"/>
    <property type="evidence" value="ECO:0007669"/>
    <property type="project" value="TreeGrafter"/>
</dbReference>
<gene>
    <name evidence="5" type="ORF">UFOPK1835_02257</name>
</gene>
<evidence type="ECO:0000256" key="1">
    <source>
        <dbReference type="ARBA" id="ARBA00022679"/>
    </source>
</evidence>
<evidence type="ECO:0000259" key="4">
    <source>
        <dbReference type="SMART" id="SM00563"/>
    </source>
</evidence>
<evidence type="ECO:0000313" key="5">
    <source>
        <dbReference type="EMBL" id="CAB4628175.1"/>
    </source>
</evidence>
<keyword evidence="2" id="KW-0012">Acyltransferase</keyword>
<name>A0A6J6IUS1_9ZZZZ</name>
<keyword evidence="3" id="KW-0812">Transmembrane</keyword>
<keyword evidence="3" id="KW-0472">Membrane</keyword>
<dbReference type="GO" id="GO:0003841">
    <property type="term" value="F:1-acylglycerol-3-phosphate O-acyltransferase activity"/>
    <property type="evidence" value="ECO:0007669"/>
    <property type="project" value="TreeGrafter"/>
</dbReference>
<feature type="domain" description="Phospholipid/glycerol acyltransferase" evidence="4">
    <location>
        <begin position="119"/>
        <end position="265"/>
    </location>
</feature>
<dbReference type="PANTHER" id="PTHR10434:SF11">
    <property type="entry name" value="1-ACYL-SN-GLYCEROL-3-PHOSPHATE ACYLTRANSFERASE"/>
    <property type="match status" value="1"/>
</dbReference>
<dbReference type="SMART" id="SM00563">
    <property type="entry name" value="PlsC"/>
    <property type="match status" value="1"/>
</dbReference>
<protein>
    <submittedName>
        <fullName evidence="5">Unannotated protein</fullName>
    </submittedName>
</protein>
<reference evidence="5" key="1">
    <citation type="submission" date="2020-05" db="EMBL/GenBank/DDBJ databases">
        <authorList>
            <person name="Chiriac C."/>
            <person name="Salcher M."/>
            <person name="Ghai R."/>
            <person name="Kavagutti S V."/>
        </authorList>
    </citation>
    <scope>NUCLEOTIDE SEQUENCE</scope>
</reference>
<evidence type="ECO:0000256" key="2">
    <source>
        <dbReference type="ARBA" id="ARBA00023315"/>
    </source>
</evidence>
<dbReference type="AlphaFoldDB" id="A0A6J6IUS1"/>
<dbReference type="InterPro" id="IPR002123">
    <property type="entry name" value="Plipid/glycerol_acylTrfase"/>
</dbReference>
<keyword evidence="1" id="KW-0808">Transferase</keyword>